<proteinExistence type="predicted"/>
<keyword evidence="3" id="KW-1185">Reference proteome</keyword>
<dbReference type="AlphaFoldDB" id="C4JWM3"/>
<dbReference type="HOGENOM" id="CLU_1455427_0_0_1"/>
<name>C4JWM3_UNCRE</name>
<dbReference type="eggNOG" id="ENOG502T5BM">
    <property type="taxonomic scope" value="Eukaryota"/>
</dbReference>
<protein>
    <recommendedName>
        <fullName evidence="4">Secreted protein</fullName>
    </recommendedName>
</protein>
<dbReference type="GeneID" id="8442504"/>
<evidence type="ECO:0000313" key="3">
    <source>
        <dbReference type="Proteomes" id="UP000002058"/>
    </source>
</evidence>
<evidence type="ECO:0000313" key="2">
    <source>
        <dbReference type="EMBL" id="EEP82100.1"/>
    </source>
</evidence>
<accession>C4JWM3</accession>
<dbReference type="RefSeq" id="XP_002583998.1">
    <property type="nucleotide sequence ID" value="XM_002583952.1"/>
</dbReference>
<reference evidence="3" key="1">
    <citation type="journal article" date="2009" name="Genome Res.">
        <title>Comparative genomic analyses of the human fungal pathogens Coccidioides and their relatives.</title>
        <authorList>
            <person name="Sharpton T.J."/>
            <person name="Stajich J.E."/>
            <person name="Rounsley S.D."/>
            <person name="Gardner M.J."/>
            <person name="Wortman J.R."/>
            <person name="Jordar V.S."/>
            <person name="Maiti R."/>
            <person name="Kodira C.D."/>
            <person name="Neafsey D.E."/>
            <person name="Zeng Q."/>
            <person name="Hung C.-Y."/>
            <person name="McMahan C."/>
            <person name="Muszewska A."/>
            <person name="Grynberg M."/>
            <person name="Mandel M.A."/>
            <person name="Kellner E.M."/>
            <person name="Barker B.M."/>
            <person name="Galgiani J.N."/>
            <person name="Orbach M.J."/>
            <person name="Kirkland T.N."/>
            <person name="Cole G.T."/>
            <person name="Henn M.R."/>
            <person name="Birren B.W."/>
            <person name="Taylor J.W."/>
        </authorList>
    </citation>
    <scope>NUCLEOTIDE SEQUENCE [LARGE SCALE GENOMIC DNA]</scope>
    <source>
        <strain evidence="3">UAMH 1704</strain>
    </source>
</reference>
<organism evidence="2 3">
    <name type="scientific">Uncinocarpus reesii (strain UAMH 1704)</name>
    <dbReference type="NCBI Taxonomy" id="336963"/>
    <lineage>
        <taxon>Eukaryota</taxon>
        <taxon>Fungi</taxon>
        <taxon>Dikarya</taxon>
        <taxon>Ascomycota</taxon>
        <taxon>Pezizomycotina</taxon>
        <taxon>Eurotiomycetes</taxon>
        <taxon>Eurotiomycetidae</taxon>
        <taxon>Onygenales</taxon>
        <taxon>Onygenaceae</taxon>
        <taxon>Uncinocarpus</taxon>
    </lineage>
</organism>
<dbReference type="Proteomes" id="UP000002058">
    <property type="component" value="Unassembled WGS sequence"/>
</dbReference>
<feature type="signal peptide" evidence="1">
    <location>
        <begin position="1"/>
        <end position="19"/>
    </location>
</feature>
<sequence>MHLIKTIVMATGLAALASAAPATSDAAIAGALCPQLKQRNIDSSLSAADARDALVKRACAGFNWFGAANEADEGLTKRLCPQKRDVDELVKRACAGFNWFGAANEADEGLAKRVCPQHKKREVEVEARDADALVKRACAGFNWFGAANEADEGLAKRLCPQKRDVDELVKRACAGFNWFGAANEAQ</sequence>
<dbReference type="OrthoDB" id="4202840at2759"/>
<evidence type="ECO:0008006" key="4">
    <source>
        <dbReference type="Google" id="ProtNLM"/>
    </source>
</evidence>
<dbReference type="VEuPathDB" id="FungiDB:UREG_06965"/>
<keyword evidence="1" id="KW-0732">Signal</keyword>
<dbReference type="KEGG" id="ure:UREG_06965"/>
<evidence type="ECO:0000256" key="1">
    <source>
        <dbReference type="SAM" id="SignalP"/>
    </source>
</evidence>
<feature type="chain" id="PRO_5002939483" description="Secreted protein" evidence="1">
    <location>
        <begin position="20"/>
        <end position="186"/>
    </location>
</feature>
<dbReference type="EMBL" id="CH476618">
    <property type="protein sequence ID" value="EEP82100.1"/>
    <property type="molecule type" value="Genomic_DNA"/>
</dbReference>
<gene>
    <name evidence="2" type="ORF">UREG_06965</name>
</gene>
<dbReference type="InParanoid" id="C4JWM3"/>